<dbReference type="GO" id="GO:0003676">
    <property type="term" value="F:nucleic acid binding"/>
    <property type="evidence" value="ECO:0007669"/>
    <property type="project" value="InterPro"/>
</dbReference>
<keyword evidence="1 5" id="KW-0489">Methyltransferase</keyword>
<sequence length="305" mass="33750">MTTLQQALQSAQQTLNTLPGVNSELEAALLLCHILDKPRSYLYAWPELELPSDQYQQYTKLVERRLSHEPIAYITGTREFWSLSLEVNPDTLIPRPETELLVERSLHHLQHISRPRIVDLGTGSGAIALALAGELPDAGIVATDISAKALAQARENSQRLGIDRITFLHGSWCEALPADETYDLIVSNPPYIEAGDQHLHQGDLPREPEQALISGSDGLNAIRTIIRQVSAGYLKPNGWLLLEHGYQQADAVQNLLQSAGFTHIATHPDLSGHPRVTEAQLLGIENNGHNWYLTLSHLIGKETND</sequence>
<dbReference type="OrthoDB" id="9800643at2"/>
<feature type="binding site" evidence="5">
    <location>
        <position position="172"/>
    </location>
    <ligand>
        <name>S-adenosyl-L-methionine</name>
        <dbReference type="ChEBI" id="CHEBI:59789"/>
    </ligand>
</feature>
<dbReference type="NCBIfam" id="TIGR03534">
    <property type="entry name" value="RF_mod_PrmC"/>
    <property type="match status" value="1"/>
</dbReference>
<evidence type="ECO:0000313" key="8">
    <source>
        <dbReference type="EMBL" id="ODJ88279.1"/>
    </source>
</evidence>
<dbReference type="InterPro" id="IPR019874">
    <property type="entry name" value="RF_methyltr_PrmC"/>
</dbReference>
<protein>
    <recommendedName>
        <fullName evidence="5">Release factor glutamine methyltransferase</fullName>
        <shortName evidence="5">RF MTase</shortName>
        <ecNumber evidence="5">2.1.1.297</ecNumber>
    </recommendedName>
    <alternativeName>
        <fullName evidence="5">N5-glutamine methyltransferase PrmC</fullName>
    </alternativeName>
    <alternativeName>
        <fullName evidence="5">Protein-(glutamine-N5) MTase PrmC</fullName>
    </alternativeName>
    <alternativeName>
        <fullName evidence="5">Protein-glutamine N-methyltransferase PrmC</fullName>
    </alternativeName>
</protein>
<name>A0A7Z0VND1_9GAMM</name>
<gene>
    <name evidence="5 8" type="primary">prmC</name>
    <name evidence="8" type="ORF">CODIS_12800</name>
</gene>
<dbReference type="InterPro" id="IPR002052">
    <property type="entry name" value="DNA_methylase_N6_adenine_CS"/>
</dbReference>
<comment type="function">
    <text evidence="5">Methylates the class 1 translation termination release factors RF1/PrfA and RF2/PrfB on the glutamine residue of the universally conserved GGQ motif.</text>
</comment>
<dbReference type="FunFam" id="3.40.50.150:FF:000053">
    <property type="entry name" value="Release factor glutamine methyltransferase"/>
    <property type="match status" value="1"/>
</dbReference>
<evidence type="ECO:0000313" key="9">
    <source>
        <dbReference type="Proteomes" id="UP000094769"/>
    </source>
</evidence>
<evidence type="ECO:0000256" key="5">
    <source>
        <dbReference type="HAMAP-Rule" id="MF_02126"/>
    </source>
</evidence>
<dbReference type="GO" id="GO:0032259">
    <property type="term" value="P:methylation"/>
    <property type="evidence" value="ECO:0007669"/>
    <property type="project" value="UniProtKB-KW"/>
</dbReference>
<feature type="binding site" evidence="5">
    <location>
        <begin position="188"/>
        <end position="191"/>
    </location>
    <ligand>
        <name>substrate</name>
    </ligand>
</feature>
<evidence type="ECO:0000256" key="2">
    <source>
        <dbReference type="ARBA" id="ARBA00022679"/>
    </source>
</evidence>
<evidence type="ECO:0000259" key="7">
    <source>
        <dbReference type="Pfam" id="PF17827"/>
    </source>
</evidence>
<dbReference type="Proteomes" id="UP000094769">
    <property type="component" value="Unassembled WGS sequence"/>
</dbReference>
<organism evidence="8 9">
    <name type="scientific">Candidatus Thiodiazotropha endolucinida</name>
    <dbReference type="NCBI Taxonomy" id="1655433"/>
    <lineage>
        <taxon>Bacteria</taxon>
        <taxon>Pseudomonadati</taxon>
        <taxon>Pseudomonadota</taxon>
        <taxon>Gammaproteobacteria</taxon>
        <taxon>Chromatiales</taxon>
        <taxon>Sedimenticolaceae</taxon>
        <taxon>Candidatus Thiodiazotropha</taxon>
    </lineage>
</organism>
<evidence type="ECO:0000256" key="4">
    <source>
        <dbReference type="ARBA" id="ARBA00048391"/>
    </source>
</evidence>
<dbReference type="InterPro" id="IPR007848">
    <property type="entry name" value="Small_mtfrase_dom"/>
</dbReference>
<comment type="similarity">
    <text evidence="5">Belongs to the protein N5-glutamine methyltransferase family. PrmC subfamily.</text>
</comment>
<dbReference type="PANTHER" id="PTHR18895:SF74">
    <property type="entry name" value="MTRF1L RELEASE FACTOR GLUTAMINE METHYLTRANSFERASE"/>
    <property type="match status" value="1"/>
</dbReference>
<dbReference type="InterPro" id="IPR029063">
    <property type="entry name" value="SAM-dependent_MTases_sf"/>
</dbReference>
<evidence type="ECO:0000259" key="6">
    <source>
        <dbReference type="Pfam" id="PF05175"/>
    </source>
</evidence>
<comment type="caution">
    <text evidence="8">The sequence shown here is derived from an EMBL/GenBank/DDBJ whole genome shotgun (WGS) entry which is preliminary data.</text>
</comment>
<dbReference type="Pfam" id="PF17827">
    <property type="entry name" value="PrmC_N"/>
    <property type="match status" value="1"/>
</dbReference>
<dbReference type="HAMAP" id="MF_02126">
    <property type="entry name" value="RF_methyltr_PrmC"/>
    <property type="match status" value="1"/>
</dbReference>
<feature type="binding site" evidence="5">
    <location>
        <begin position="121"/>
        <end position="125"/>
    </location>
    <ligand>
        <name>S-adenosyl-L-methionine</name>
        <dbReference type="ChEBI" id="CHEBI:59789"/>
    </ligand>
</feature>
<dbReference type="AlphaFoldDB" id="A0A7Z0VND1"/>
<dbReference type="RefSeq" id="WP_069122357.1">
    <property type="nucleotide sequence ID" value="NZ_MARB01000006.1"/>
</dbReference>
<evidence type="ECO:0000256" key="3">
    <source>
        <dbReference type="ARBA" id="ARBA00022691"/>
    </source>
</evidence>
<feature type="domain" description="Methyltransferase small" evidence="6">
    <location>
        <begin position="106"/>
        <end position="197"/>
    </location>
</feature>
<dbReference type="EC" id="2.1.1.297" evidence="5"/>
<dbReference type="Gene3D" id="1.10.8.10">
    <property type="entry name" value="DNA helicase RuvA subunit, C-terminal domain"/>
    <property type="match status" value="1"/>
</dbReference>
<dbReference type="InterPro" id="IPR050320">
    <property type="entry name" value="N5-glutamine_MTase"/>
</dbReference>
<evidence type="ECO:0000256" key="1">
    <source>
        <dbReference type="ARBA" id="ARBA00022603"/>
    </source>
</evidence>
<accession>A0A7Z0VND1</accession>
<keyword evidence="3 5" id="KW-0949">S-adenosyl-L-methionine</keyword>
<feature type="domain" description="Release factor glutamine methyltransferase N-terminal" evidence="7">
    <location>
        <begin position="6"/>
        <end position="76"/>
    </location>
</feature>
<proteinExistence type="inferred from homology"/>
<keyword evidence="2 5" id="KW-0808">Transferase</keyword>
<feature type="binding site" evidence="5">
    <location>
        <position position="188"/>
    </location>
    <ligand>
        <name>S-adenosyl-L-methionine</name>
        <dbReference type="ChEBI" id="CHEBI:59789"/>
    </ligand>
</feature>
<dbReference type="SUPFAM" id="SSF53335">
    <property type="entry name" value="S-adenosyl-L-methionine-dependent methyltransferases"/>
    <property type="match status" value="1"/>
</dbReference>
<dbReference type="CDD" id="cd02440">
    <property type="entry name" value="AdoMet_MTases"/>
    <property type="match status" value="1"/>
</dbReference>
<dbReference type="EMBL" id="MARB01000006">
    <property type="protein sequence ID" value="ODJ88279.1"/>
    <property type="molecule type" value="Genomic_DNA"/>
</dbReference>
<dbReference type="InterPro" id="IPR004556">
    <property type="entry name" value="HemK-like"/>
</dbReference>
<dbReference type="PANTHER" id="PTHR18895">
    <property type="entry name" value="HEMK METHYLTRANSFERASE"/>
    <property type="match status" value="1"/>
</dbReference>
<dbReference type="NCBIfam" id="TIGR00536">
    <property type="entry name" value="hemK_fam"/>
    <property type="match status" value="1"/>
</dbReference>
<comment type="catalytic activity">
    <reaction evidence="4 5">
        <text>L-glutaminyl-[peptide chain release factor] + S-adenosyl-L-methionine = N(5)-methyl-L-glutaminyl-[peptide chain release factor] + S-adenosyl-L-homocysteine + H(+)</text>
        <dbReference type="Rhea" id="RHEA:42896"/>
        <dbReference type="Rhea" id="RHEA-COMP:10271"/>
        <dbReference type="Rhea" id="RHEA-COMP:10272"/>
        <dbReference type="ChEBI" id="CHEBI:15378"/>
        <dbReference type="ChEBI" id="CHEBI:30011"/>
        <dbReference type="ChEBI" id="CHEBI:57856"/>
        <dbReference type="ChEBI" id="CHEBI:59789"/>
        <dbReference type="ChEBI" id="CHEBI:61891"/>
        <dbReference type="EC" id="2.1.1.297"/>
    </reaction>
</comment>
<dbReference type="Pfam" id="PF05175">
    <property type="entry name" value="MTS"/>
    <property type="match status" value="1"/>
</dbReference>
<feature type="binding site" evidence="5">
    <location>
        <position position="144"/>
    </location>
    <ligand>
        <name>S-adenosyl-L-methionine</name>
        <dbReference type="ChEBI" id="CHEBI:59789"/>
    </ligand>
</feature>
<keyword evidence="9" id="KW-1185">Reference proteome</keyword>
<reference evidence="8 9" key="1">
    <citation type="submission" date="2016-06" db="EMBL/GenBank/DDBJ databases">
        <title>Genome sequence of endosymbiont of Candidatus Endolucinida thiodiazotropha.</title>
        <authorList>
            <person name="Poehlein A."/>
            <person name="Koenig S."/>
            <person name="Heiden S.E."/>
            <person name="Thuermer A."/>
            <person name="Voget S."/>
            <person name="Daniel R."/>
            <person name="Markert S."/>
            <person name="Gros O."/>
            <person name="Schweder T."/>
        </authorList>
    </citation>
    <scope>NUCLEOTIDE SEQUENCE [LARGE SCALE GENOMIC DNA]</scope>
    <source>
        <strain evidence="8 9">COS</strain>
    </source>
</reference>
<dbReference type="PROSITE" id="PS00092">
    <property type="entry name" value="N6_MTASE"/>
    <property type="match status" value="1"/>
</dbReference>
<dbReference type="InterPro" id="IPR040758">
    <property type="entry name" value="PrmC_N"/>
</dbReference>
<dbReference type="GO" id="GO:0102559">
    <property type="term" value="F:peptide chain release factor N(5)-glutamine methyltransferase activity"/>
    <property type="evidence" value="ECO:0007669"/>
    <property type="project" value="UniProtKB-EC"/>
</dbReference>
<dbReference type="Gene3D" id="3.40.50.150">
    <property type="entry name" value="Vaccinia Virus protein VP39"/>
    <property type="match status" value="1"/>
</dbReference>